<reference evidence="1" key="1">
    <citation type="submission" date="2018-10" db="EMBL/GenBank/DDBJ databases">
        <title>Effector identification in a new, highly contiguous assembly of the strawberry crown rot pathogen Phytophthora cactorum.</title>
        <authorList>
            <person name="Armitage A.D."/>
            <person name="Nellist C.F."/>
            <person name="Bates H."/>
            <person name="Vickerstaff R.J."/>
            <person name="Harrison R.J."/>
        </authorList>
    </citation>
    <scope>NUCLEOTIDE SEQUENCE</scope>
    <source>
        <strain evidence="1">4040</strain>
        <strain evidence="2">P415</strain>
    </source>
</reference>
<evidence type="ECO:0000313" key="3">
    <source>
        <dbReference type="Proteomes" id="UP000736787"/>
    </source>
</evidence>
<dbReference type="Proteomes" id="UP000697107">
    <property type="component" value="Unassembled WGS sequence"/>
</dbReference>
<protein>
    <submittedName>
        <fullName evidence="1">Uncharacterized protein</fullName>
    </submittedName>
</protein>
<dbReference type="EMBL" id="RCML01001039">
    <property type="protein sequence ID" value="KAG2966182.1"/>
    <property type="molecule type" value="Genomic_DNA"/>
</dbReference>
<comment type="caution">
    <text evidence="1">The sequence shown here is derived from an EMBL/GenBank/DDBJ whole genome shotgun (WGS) entry which is preliminary data.</text>
</comment>
<dbReference type="EMBL" id="RCMK01001372">
    <property type="protein sequence ID" value="KAG2895790.1"/>
    <property type="molecule type" value="Genomic_DNA"/>
</dbReference>
<gene>
    <name evidence="1" type="ORF">PC117_g23174</name>
    <name evidence="2" type="ORF">PC118_g19325</name>
</gene>
<name>A0A8T1JTH3_9STRA</name>
<evidence type="ECO:0000313" key="1">
    <source>
        <dbReference type="EMBL" id="KAG2895790.1"/>
    </source>
</evidence>
<proteinExistence type="predicted"/>
<dbReference type="Proteomes" id="UP000736787">
    <property type="component" value="Unassembled WGS sequence"/>
</dbReference>
<sequence length="70" mass="7703">MTWLTNAWGNLPSATLSSGFRKLAIPTDNREVPATDPVLHEFVVVGLVDKLEYLRVAEEVGEDLGLESSF</sequence>
<organism evidence="1 3">
    <name type="scientific">Phytophthora cactorum</name>
    <dbReference type="NCBI Taxonomy" id="29920"/>
    <lineage>
        <taxon>Eukaryota</taxon>
        <taxon>Sar</taxon>
        <taxon>Stramenopiles</taxon>
        <taxon>Oomycota</taxon>
        <taxon>Peronosporomycetes</taxon>
        <taxon>Peronosporales</taxon>
        <taxon>Peronosporaceae</taxon>
        <taxon>Phytophthora</taxon>
    </lineage>
</organism>
<dbReference type="AlphaFoldDB" id="A0A8T1JTH3"/>
<evidence type="ECO:0000313" key="2">
    <source>
        <dbReference type="EMBL" id="KAG2966182.1"/>
    </source>
</evidence>
<accession>A0A8T1JTH3</accession>